<accession>A0ABR0G0Q6</accession>
<dbReference type="RefSeq" id="XP_062738282.1">
    <property type="nucleotide sequence ID" value="XM_062875053.1"/>
</dbReference>
<protein>
    <submittedName>
        <fullName evidence="2">Uncharacterized protein</fullName>
    </submittedName>
</protein>
<evidence type="ECO:0000313" key="2">
    <source>
        <dbReference type="EMBL" id="KAK4649307.1"/>
    </source>
</evidence>
<sequence>MSSNFKPYWVKANSQTPAAPDALVVYIVAKLGLNGTGQHYPLAVVKREGGLVDLDGVQGRDVLSAILGAVTVFSDPSNHIGIQSELSLAAQFYQDPRNGLHRTELSNTPTWMRQSISPQWECGVREFPFISTCLVLGVAFDRERGVGLSVLPAPLGTMFSNTNMEYAMAVVDITDLNAIRYGIIAFRSTVMIHVSERPREVDEYNDWGDSDPSGPRELRLEENRTREPLSAAGYLTKFEYEACDDLVKKLDEVELIDPTVLDLIWPLTTAALPALSLFPAEKDAELTALIDALLESQNLDMISETLLTQLTGTAHTKFILRQHLEKRSQDIGHLPKTGQLLGLAFTNELHLDLASFNKLSSLSVIAALETTPAPPVSLSLNVDTLHDSSTTIIDALLTRPTLKSLYLLQSPTHTSDTPNRTFFSALATHPGKPLAHFQKLHISGLYSSPFIGEPFLPVASRPWFHSPYPLQYLFLRQRTQHHPRQPPISQVHFLNPLLLTPKKFAAGLLMYLRSLLTSTDIQHHSRTSLWGFACCPPTLNVDQKTRVEVDPLPFYTPDPPKVRELPEESWNVIVERGIHVDVGNKGPEGEGMSWMPDLKAAWVRYALVRVVKPGGVKLDQDGEIKERDVEIVDLEGFLYRVDLGFSKADADTVWRRMKEFEREMEEWPGQGGLGKGMPKVGVIGEKEARGLLADCLTDARST</sequence>
<feature type="region of interest" description="Disordered" evidence="1">
    <location>
        <begin position="202"/>
        <end position="221"/>
    </location>
</feature>
<keyword evidence="3" id="KW-1185">Reference proteome</keyword>
<proteinExistence type="predicted"/>
<evidence type="ECO:0000313" key="3">
    <source>
        <dbReference type="Proteomes" id="UP001322138"/>
    </source>
</evidence>
<evidence type="ECO:0000256" key="1">
    <source>
        <dbReference type="SAM" id="MobiDB-lite"/>
    </source>
</evidence>
<reference evidence="2 3" key="1">
    <citation type="journal article" date="2023" name="bioRxiv">
        <title>High-quality genome assemblies of four members of thePodospora anserinaspecies complex.</title>
        <authorList>
            <person name="Ament-Velasquez S.L."/>
            <person name="Vogan A.A."/>
            <person name="Wallerman O."/>
            <person name="Hartmann F."/>
            <person name="Gautier V."/>
            <person name="Silar P."/>
            <person name="Giraud T."/>
            <person name="Johannesson H."/>
        </authorList>
    </citation>
    <scope>NUCLEOTIDE SEQUENCE [LARGE SCALE GENOMIC DNA]</scope>
    <source>
        <strain evidence="2 3">CBS 112042</strain>
    </source>
</reference>
<organism evidence="2 3">
    <name type="scientific">Podospora bellae-mahoneyi</name>
    <dbReference type="NCBI Taxonomy" id="2093777"/>
    <lineage>
        <taxon>Eukaryota</taxon>
        <taxon>Fungi</taxon>
        <taxon>Dikarya</taxon>
        <taxon>Ascomycota</taxon>
        <taxon>Pezizomycotina</taxon>
        <taxon>Sordariomycetes</taxon>
        <taxon>Sordariomycetidae</taxon>
        <taxon>Sordariales</taxon>
        <taxon>Podosporaceae</taxon>
        <taxon>Podospora</taxon>
    </lineage>
</organism>
<name>A0ABR0G0Q6_9PEZI</name>
<dbReference type="Proteomes" id="UP001322138">
    <property type="component" value="Unassembled WGS sequence"/>
</dbReference>
<dbReference type="EMBL" id="JAFFGZ010000001">
    <property type="protein sequence ID" value="KAK4649307.1"/>
    <property type="molecule type" value="Genomic_DNA"/>
</dbReference>
<gene>
    <name evidence="2" type="ORF">QC761_117680</name>
</gene>
<comment type="caution">
    <text evidence="2">The sequence shown here is derived from an EMBL/GenBank/DDBJ whole genome shotgun (WGS) entry which is preliminary data.</text>
</comment>
<dbReference type="GeneID" id="87894535"/>